<dbReference type="EMBL" id="FPBA01000005">
    <property type="protein sequence ID" value="SFT61323.1"/>
    <property type="molecule type" value="Genomic_DNA"/>
</dbReference>
<evidence type="ECO:0000313" key="3">
    <source>
        <dbReference type="Proteomes" id="UP000199546"/>
    </source>
</evidence>
<protein>
    <submittedName>
        <fullName evidence="2">Uncharacterized protein</fullName>
    </submittedName>
</protein>
<keyword evidence="3" id="KW-1185">Reference proteome</keyword>
<sequence>MLVSPCVSIPDRYGCTMAVRPCACRAATSAAAPGSDRPANRPVSAALPLTAGFTTTSPAPGTSPAGPPGARKTVGTVGTPARARSCR</sequence>
<proteinExistence type="predicted"/>
<dbReference type="Proteomes" id="UP000199546">
    <property type="component" value="Unassembled WGS sequence"/>
</dbReference>
<evidence type="ECO:0000256" key="1">
    <source>
        <dbReference type="SAM" id="MobiDB-lite"/>
    </source>
</evidence>
<name>A0A1I6ZF40_9ACTN</name>
<dbReference type="AlphaFoldDB" id="A0A1I6ZF40"/>
<feature type="compositionally biased region" description="Low complexity" evidence="1">
    <location>
        <begin position="51"/>
        <end position="70"/>
    </location>
</feature>
<feature type="region of interest" description="Disordered" evidence="1">
    <location>
        <begin position="51"/>
        <end position="87"/>
    </location>
</feature>
<gene>
    <name evidence="2" type="ORF">SAMN05660657_01877</name>
</gene>
<accession>A0A1I6ZF40</accession>
<organism evidence="2 3">
    <name type="scientific">Geodermatophilus amargosae</name>
    <dbReference type="NCBI Taxonomy" id="1296565"/>
    <lineage>
        <taxon>Bacteria</taxon>
        <taxon>Bacillati</taxon>
        <taxon>Actinomycetota</taxon>
        <taxon>Actinomycetes</taxon>
        <taxon>Geodermatophilales</taxon>
        <taxon>Geodermatophilaceae</taxon>
        <taxon>Geodermatophilus</taxon>
    </lineage>
</organism>
<evidence type="ECO:0000313" key="2">
    <source>
        <dbReference type="EMBL" id="SFT61323.1"/>
    </source>
</evidence>
<reference evidence="3" key="1">
    <citation type="submission" date="2016-10" db="EMBL/GenBank/DDBJ databases">
        <authorList>
            <person name="Varghese N."/>
            <person name="Submissions S."/>
        </authorList>
    </citation>
    <scope>NUCLEOTIDE SEQUENCE [LARGE SCALE GENOMIC DNA]</scope>
    <source>
        <strain evidence="3">DSM 46136</strain>
    </source>
</reference>